<dbReference type="Proteomes" id="UP000479710">
    <property type="component" value="Unassembled WGS sequence"/>
</dbReference>
<gene>
    <name evidence="2" type="ORF">E2562_032346</name>
</gene>
<organism evidence="2 3">
    <name type="scientific">Oryza meyeriana var. granulata</name>
    <dbReference type="NCBI Taxonomy" id="110450"/>
    <lineage>
        <taxon>Eukaryota</taxon>
        <taxon>Viridiplantae</taxon>
        <taxon>Streptophyta</taxon>
        <taxon>Embryophyta</taxon>
        <taxon>Tracheophyta</taxon>
        <taxon>Spermatophyta</taxon>
        <taxon>Magnoliopsida</taxon>
        <taxon>Liliopsida</taxon>
        <taxon>Poales</taxon>
        <taxon>Poaceae</taxon>
        <taxon>BOP clade</taxon>
        <taxon>Oryzoideae</taxon>
        <taxon>Oryzeae</taxon>
        <taxon>Oryzinae</taxon>
        <taxon>Oryza</taxon>
        <taxon>Oryza meyeriana</taxon>
    </lineage>
</organism>
<evidence type="ECO:0000313" key="3">
    <source>
        <dbReference type="Proteomes" id="UP000479710"/>
    </source>
</evidence>
<reference evidence="2 3" key="1">
    <citation type="submission" date="2019-11" db="EMBL/GenBank/DDBJ databases">
        <title>Whole genome sequence of Oryza granulata.</title>
        <authorList>
            <person name="Li W."/>
        </authorList>
    </citation>
    <scope>NUCLEOTIDE SEQUENCE [LARGE SCALE GENOMIC DNA]</scope>
    <source>
        <strain evidence="3">cv. Menghai</strain>
        <tissue evidence="2">Leaf</tissue>
    </source>
</reference>
<proteinExistence type="predicted"/>
<sequence>MWRSQVRKLWRRSPSRLWRSSVKNLWRAMDPDVVIHQQDSCVGWIWNSTNQWLGLRRRRACSYSCWPVLGMVDGCIRKSAGAWPPTSGGTTECGRGSCRAAKGDWA</sequence>
<evidence type="ECO:0000256" key="1">
    <source>
        <dbReference type="SAM" id="MobiDB-lite"/>
    </source>
</evidence>
<dbReference type="AlphaFoldDB" id="A0A6G1CB61"/>
<dbReference type="EMBL" id="SPHZ02000010">
    <property type="protein sequence ID" value="KAF0897044.1"/>
    <property type="molecule type" value="Genomic_DNA"/>
</dbReference>
<name>A0A6G1CB61_9ORYZ</name>
<accession>A0A6G1CB61</accession>
<evidence type="ECO:0000313" key="2">
    <source>
        <dbReference type="EMBL" id="KAF0897044.1"/>
    </source>
</evidence>
<protein>
    <submittedName>
        <fullName evidence="2">Uncharacterized protein</fullName>
    </submittedName>
</protein>
<keyword evidence="3" id="KW-1185">Reference proteome</keyword>
<feature type="region of interest" description="Disordered" evidence="1">
    <location>
        <begin position="83"/>
        <end position="106"/>
    </location>
</feature>
<comment type="caution">
    <text evidence="2">The sequence shown here is derived from an EMBL/GenBank/DDBJ whole genome shotgun (WGS) entry which is preliminary data.</text>
</comment>